<reference evidence="2 3" key="1">
    <citation type="submission" date="2020-04" db="EMBL/GenBank/DDBJ databases">
        <title>Perkinsus olseni comparative genomics.</title>
        <authorList>
            <person name="Bogema D.R."/>
        </authorList>
    </citation>
    <scope>NUCLEOTIDE SEQUENCE [LARGE SCALE GENOMIC DNA]</scope>
    <source>
        <strain evidence="2">ATCC PRA-205</strain>
    </source>
</reference>
<evidence type="ECO:0000313" key="3">
    <source>
        <dbReference type="Proteomes" id="UP000574390"/>
    </source>
</evidence>
<proteinExistence type="predicted"/>
<comment type="caution">
    <text evidence="2">The sequence shown here is derived from an EMBL/GenBank/DDBJ whole genome shotgun (WGS) entry which is preliminary data.</text>
</comment>
<organism evidence="2 3">
    <name type="scientific">Perkinsus olseni</name>
    <name type="common">Perkinsus atlanticus</name>
    <dbReference type="NCBI Taxonomy" id="32597"/>
    <lineage>
        <taxon>Eukaryota</taxon>
        <taxon>Sar</taxon>
        <taxon>Alveolata</taxon>
        <taxon>Perkinsozoa</taxon>
        <taxon>Perkinsea</taxon>
        <taxon>Perkinsida</taxon>
        <taxon>Perkinsidae</taxon>
        <taxon>Perkinsus</taxon>
    </lineage>
</organism>
<name>A0A7J6Q0C8_PEROL</name>
<evidence type="ECO:0000313" key="2">
    <source>
        <dbReference type="EMBL" id="KAF4701773.1"/>
    </source>
</evidence>
<dbReference type="AlphaFoldDB" id="A0A7J6Q0C8"/>
<feature type="region of interest" description="Disordered" evidence="1">
    <location>
        <begin position="152"/>
        <end position="171"/>
    </location>
</feature>
<gene>
    <name evidence="2" type="ORF">FOZ62_008360</name>
</gene>
<dbReference type="Proteomes" id="UP000574390">
    <property type="component" value="Unassembled WGS sequence"/>
</dbReference>
<feature type="compositionally biased region" description="Basic and acidic residues" evidence="1">
    <location>
        <begin position="161"/>
        <end position="171"/>
    </location>
</feature>
<dbReference type="EMBL" id="JABANM010033142">
    <property type="protein sequence ID" value="KAF4701773.1"/>
    <property type="molecule type" value="Genomic_DNA"/>
</dbReference>
<sequence length="171" mass="19166">MYVTENAAKPAPNGIYYGFNEEGFRATVYFDATSQVKRVRVNLRSCNGFHYTMLGKAVVGFFSKPSFQLGLILEPVDPDKFDDSTESFSRARINTIEGWKGGKEALYEALGASSFKPLEAISRVFRSVRNAASRFRRRAKDGLKGHLLTEGDTEEYSSDDDQCHAVSEKKK</sequence>
<evidence type="ECO:0000256" key="1">
    <source>
        <dbReference type="SAM" id="MobiDB-lite"/>
    </source>
</evidence>
<protein>
    <submittedName>
        <fullName evidence="2">Uncharacterized protein</fullName>
    </submittedName>
</protein>
<accession>A0A7J6Q0C8</accession>